<dbReference type="EMBL" id="FOIQ01000003">
    <property type="protein sequence ID" value="SEW06040.1"/>
    <property type="molecule type" value="Genomic_DNA"/>
</dbReference>
<dbReference type="GO" id="GO:0016020">
    <property type="term" value="C:membrane"/>
    <property type="evidence" value="ECO:0007669"/>
    <property type="project" value="UniProtKB-SubCell"/>
</dbReference>
<keyword evidence="8" id="KW-1185">Reference proteome</keyword>
<keyword evidence="3 5" id="KW-1133">Transmembrane helix</keyword>
<comment type="subcellular location">
    <subcellularLocation>
        <location evidence="1">Membrane</location>
        <topology evidence="1">Multi-pass membrane protein</topology>
    </subcellularLocation>
</comment>
<gene>
    <name evidence="7" type="ORF">SAMN04487850_1399</name>
</gene>
<dbReference type="GO" id="GO:0030416">
    <property type="term" value="P:methylamine metabolic process"/>
    <property type="evidence" value="ECO:0007669"/>
    <property type="project" value="InterPro"/>
</dbReference>
<feature type="transmembrane region" description="Helical" evidence="5">
    <location>
        <begin position="121"/>
        <end position="140"/>
    </location>
</feature>
<dbReference type="Proteomes" id="UP000199373">
    <property type="component" value="Unassembled WGS sequence"/>
</dbReference>
<keyword evidence="4 5" id="KW-0472">Membrane</keyword>
<proteinExistence type="predicted"/>
<keyword evidence="2 5" id="KW-0812">Transmembrane</keyword>
<feature type="transmembrane region" description="Helical" evidence="5">
    <location>
        <begin position="51"/>
        <end position="75"/>
    </location>
</feature>
<sequence length="398" mass="45199">MKKIAVNICRLVLAVTLILSGFVKAVDPLGTQYKIADYLGAMGLGRHIPDIATLSASVLLSAAEFILGICLLFAIRRRMASLIVLLVMIVMTALTLWLALTNPISDCGCFGDALVLTNWQTFWKNIILLAAAIVVWKWPLEMTRIISESNQWIVLNYSALFILLFISGRSLYTLPQFDFRPYHIGADLKQGWQKMTEGEDSPYADFFIERIDDGEDITEQVLNHQGYTFLLVSPHLEHADDSQLDEINRIYEYSIDNAYPFYCLTASPEKAIEHWCDKTGAEYPFCLTDETVLKTVIRSNPGLLLLKDGTVIGKWSHNALPEEEEMTGRLEECTLGQQPKNNVAGKILWVFTWFVLPLFLLTVADRLWAWSRWLRSGRKRSAKKSEEETDNNNPLNKQ</sequence>
<evidence type="ECO:0000256" key="2">
    <source>
        <dbReference type="ARBA" id="ARBA00022692"/>
    </source>
</evidence>
<evidence type="ECO:0000313" key="7">
    <source>
        <dbReference type="EMBL" id="SEW06040.1"/>
    </source>
</evidence>
<name>A0A1I0NWE6_9BACT</name>
<protein>
    <submittedName>
        <fullName evidence="7">Uncharacterized membrane protein YphA, DoxX/SURF4 family</fullName>
    </submittedName>
</protein>
<reference evidence="7 8" key="1">
    <citation type="submission" date="2016-10" db="EMBL/GenBank/DDBJ databases">
        <authorList>
            <person name="de Groot N.N."/>
        </authorList>
    </citation>
    <scope>NUCLEOTIDE SEQUENCE [LARGE SCALE GENOMIC DNA]</scope>
    <source>
        <strain evidence="7 8">TC2-24</strain>
    </source>
</reference>
<evidence type="ECO:0000256" key="4">
    <source>
        <dbReference type="ARBA" id="ARBA00023136"/>
    </source>
</evidence>
<evidence type="ECO:0000313" key="8">
    <source>
        <dbReference type="Proteomes" id="UP000199373"/>
    </source>
</evidence>
<evidence type="ECO:0000259" key="6">
    <source>
        <dbReference type="Pfam" id="PF07291"/>
    </source>
</evidence>
<organism evidence="7 8">
    <name type="scientific">Prevotella aff. ruminicola Tc2-24</name>
    <dbReference type="NCBI Taxonomy" id="81582"/>
    <lineage>
        <taxon>Bacteria</taxon>
        <taxon>Pseudomonadati</taxon>
        <taxon>Bacteroidota</taxon>
        <taxon>Bacteroidia</taxon>
        <taxon>Bacteroidales</taxon>
        <taxon>Prevotellaceae</taxon>
        <taxon>Prevotella</taxon>
    </lineage>
</organism>
<dbReference type="AlphaFoldDB" id="A0A1I0NWE6"/>
<feature type="transmembrane region" description="Helical" evidence="5">
    <location>
        <begin position="152"/>
        <end position="172"/>
    </location>
</feature>
<evidence type="ECO:0000256" key="1">
    <source>
        <dbReference type="ARBA" id="ARBA00004141"/>
    </source>
</evidence>
<evidence type="ECO:0000256" key="5">
    <source>
        <dbReference type="SAM" id="Phobius"/>
    </source>
</evidence>
<dbReference type="Pfam" id="PF07291">
    <property type="entry name" value="MauE"/>
    <property type="match status" value="1"/>
</dbReference>
<feature type="transmembrane region" description="Helical" evidence="5">
    <location>
        <begin position="347"/>
        <end position="369"/>
    </location>
</feature>
<feature type="domain" description="Methylamine utilisation protein MauE" evidence="6">
    <location>
        <begin position="3"/>
        <end position="135"/>
    </location>
</feature>
<feature type="transmembrane region" description="Helical" evidence="5">
    <location>
        <begin position="82"/>
        <end position="101"/>
    </location>
</feature>
<dbReference type="InterPro" id="IPR009908">
    <property type="entry name" value="Methylamine_util_MauE"/>
</dbReference>
<accession>A0A1I0NWE6</accession>
<evidence type="ECO:0000256" key="3">
    <source>
        <dbReference type="ARBA" id="ARBA00022989"/>
    </source>
</evidence>